<organism evidence="1 2">
    <name type="scientific">Corynebacterium suranareeae</name>
    <dbReference type="NCBI Taxonomy" id="2506452"/>
    <lineage>
        <taxon>Bacteria</taxon>
        <taxon>Bacillati</taxon>
        <taxon>Actinomycetota</taxon>
        <taxon>Actinomycetes</taxon>
        <taxon>Mycobacteriales</taxon>
        <taxon>Corynebacteriaceae</taxon>
        <taxon>Corynebacterium</taxon>
    </lineage>
</organism>
<dbReference type="Proteomes" id="UP000218244">
    <property type="component" value="Chromosome"/>
</dbReference>
<accession>A0A160PW43</accession>
<evidence type="ECO:0000313" key="1">
    <source>
        <dbReference type="EMBL" id="BAU97100.1"/>
    </source>
</evidence>
<dbReference type="KEGG" id="csur:N24_2838"/>
<keyword evidence="2" id="KW-1185">Reference proteome</keyword>
<proteinExistence type="predicted"/>
<dbReference type="AlphaFoldDB" id="A0A160PW43"/>
<reference evidence="1 2" key="1">
    <citation type="submission" date="2016-02" db="EMBL/GenBank/DDBJ databases">
        <title>Corynebacterium glutamicum N24 whole genome sequencing project.</title>
        <authorList>
            <person name="Matsutani M."/>
            <person name="Nangtapong N."/>
            <person name="Yakushi T."/>
            <person name="Matsushita K."/>
        </authorList>
    </citation>
    <scope>NUCLEOTIDE SEQUENCE [LARGE SCALE GENOMIC DNA]</scope>
    <source>
        <strain evidence="1 2">N24</strain>
    </source>
</reference>
<evidence type="ECO:0000313" key="2">
    <source>
        <dbReference type="Proteomes" id="UP000218244"/>
    </source>
</evidence>
<dbReference type="RefSeq" id="WP_096458605.1">
    <property type="nucleotide sequence ID" value="NZ_AP017369.1"/>
</dbReference>
<dbReference type="EMBL" id="AP017369">
    <property type="protein sequence ID" value="BAU97100.1"/>
    <property type="molecule type" value="Genomic_DNA"/>
</dbReference>
<name>A0A160PW43_9CORY</name>
<protein>
    <submittedName>
        <fullName evidence="1">Uncharacterized protein</fullName>
    </submittedName>
</protein>
<sequence length="67" mass="7429">MFGIECDKPNQETQDSEKLKCWVSVFGPGVVLAHEWRVYGGIGPRMGDIRGSSIDTSDYLNPKTKLA</sequence>
<gene>
    <name evidence="1" type="ORF">N24_2838</name>
</gene>